<feature type="repeat" description="TPR" evidence="1">
    <location>
        <begin position="609"/>
        <end position="642"/>
    </location>
</feature>
<evidence type="ECO:0000313" key="4">
    <source>
        <dbReference type="Proteomes" id="UP000184520"/>
    </source>
</evidence>
<protein>
    <submittedName>
        <fullName evidence="3">Putative PEP-CTERM system TPR-repeat lipoprotein</fullName>
    </submittedName>
</protein>
<keyword evidence="1" id="KW-0802">TPR repeat</keyword>
<evidence type="ECO:0000256" key="2">
    <source>
        <dbReference type="SAM" id="SignalP"/>
    </source>
</evidence>
<dbReference type="InterPro" id="IPR014266">
    <property type="entry name" value="PEP-CTERM_TPR_PrsT"/>
</dbReference>
<dbReference type="Pfam" id="PF13432">
    <property type="entry name" value="TPR_16"/>
    <property type="match status" value="2"/>
</dbReference>
<feature type="repeat" description="TPR" evidence="1">
    <location>
        <begin position="473"/>
        <end position="506"/>
    </location>
</feature>
<dbReference type="STRING" id="634436.SAMN05216361_4373"/>
<dbReference type="NCBIfam" id="TIGR02917">
    <property type="entry name" value="PEP_TPR_lipo"/>
    <property type="match status" value="1"/>
</dbReference>
<feature type="chain" id="PRO_5013200558" evidence="2">
    <location>
        <begin position="26"/>
        <end position="924"/>
    </location>
</feature>
<evidence type="ECO:0000313" key="3">
    <source>
        <dbReference type="EMBL" id="SHH35787.1"/>
    </source>
</evidence>
<dbReference type="Pfam" id="PF13181">
    <property type="entry name" value="TPR_8"/>
    <property type="match status" value="2"/>
</dbReference>
<feature type="signal peptide" evidence="2">
    <location>
        <begin position="1"/>
        <end position="25"/>
    </location>
</feature>
<dbReference type="Proteomes" id="UP000184520">
    <property type="component" value="Unassembled WGS sequence"/>
</dbReference>
<dbReference type="PROSITE" id="PS51257">
    <property type="entry name" value="PROKAR_LIPOPROTEIN"/>
    <property type="match status" value="1"/>
</dbReference>
<reference evidence="4" key="1">
    <citation type="submission" date="2016-11" db="EMBL/GenBank/DDBJ databases">
        <authorList>
            <person name="Varghese N."/>
            <person name="Submissions S."/>
        </authorList>
    </citation>
    <scope>NUCLEOTIDE SEQUENCE [LARGE SCALE GENOMIC DNA]</scope>
    <source>
        <strain evidence="4">CGMCC 1.8995</strain>
    </source>
</reference>
<dbReference type="InterPro" id="IPR019734">
    <property type="entry name" value="TPR_rpt"/>
</dbReference>
<keyword evidence="4" id="KW-1185">Reference proteome</keyword>
<sequence length="924" mass="103411">MKNRSLHRRVLISALVMGLSATSLGGCGQKTSEEHLLAARQFIEAQDTESAILEFKNAIQKNPQDPNPRFELGQLYANQGSYAAAEKELNRALELGYDVAEVIPLLTLAYQETNAEVALSEIDHSVDGLTAVKRAEVSFYKLEALIKLEKKAEARQLIDEIRQLDTNSVFKGLALAYESMLDEQYEKTLTQVEALREQSPLNKNVLQLLARLNLYLEKPDQAIEAYQAYVKAYPEDAETSFILSALLMDNKRYDEAEPLVDKLLTKSAGNPLLNQYKAVIEVRAGEFASALKHVETAIQGGRTDPLARLVGGYSAYQLKDYAAATRHLSMIASNLPKTHPALRMLADSLLYQGNNEEALDVLSRVDGDFSTDATLFSKAGYKLLQDGNVVDAQTMIERSAELATTAEDLTRIGVLQLSLNDADGILNLEEAVKKAPEVSSGQQTLANAYIATKQFDKALGVAQEWKEKEPQNPEPWLTIAQVSILKNDFEAATKAIETAESLDPQNIKAKLQRVSISLNQKKVDEALSYLKQALDIEPTHQSALAMYYMIMKQAGKANEGIDYIKEIASRNPDSVTPNIVLARVLLSENRYEEGLSAINKVPQSYDVPMPYWDTKGRLLLANNKVNEAKELYSEWLKVSPNNKTATLGLVMILDVQNKFADALDVTKKFLEKRPDRQIDIVKSYLHAMLRQIREAEAILNKLTAEERMLPFVRGVEARLQIYREDYADAVPNALAAYEEIPSTRNLLVIMAAYELTGNNDKSFALLNTFLENNPDNLQARLLYAERMIPKDRKGAITEYRKVVKDWPDNAIALNNLAFLELEEGMLRDAEKHARQALKVIPNAPEIADTLAQILVAQGEMEDAKEVYDGIVDDNVRSDEVFLNYVELLLKMDLKTLANRRLGSRVFETQESKARVAELKKTYNI</sequence>
<organism evidence="3 4">
    <name type="scientific">Marisediminitalea aggregata</name>
    <dbReference type="NCBI Taxonomy" id="634436"/>
    <lineage>
        <taxon>Bacteria</taxon>
        <taxon>Pseudomonadati</taxon>
        <taxon>Pseudomonadota</taxon>
        <taxon>Gammaproteobacteria</taxon>
        <taxon>Alteromonadales</taxon>
        <taxon>Alteromonadaceae</taxon>
        <taxon>Marisediminitalea</taxon>
    </lineage>
</organism>
<gene>
    <name evidence="3" type="ORF">SAMN05216361_4373</name>
</gene>
<dbReference type="RefSeq" id="WP_073325292.1">
    <property type="nucleotide sequence ID" value="NZ_FQWD01000009.1"/>
</dbReference>
<dbReference type="PANTHER" id="PTHR12558:SF13">
    <property type="entry name" value="CELL DIVISION CYCLE PROTEIN 27 HOMOLOG"/>
    <property type="match status" value="1"/>
</dbReference>
<dbReference type="Pfam" id="PF14559">
    <property type="entry name" value="TPR_19"/>
    <property type="match status" value="2"/>
</dbReference>
<dbReference type="PANTHER" id="PTHR12558">
    <property type="entry name" value="CELL DIVISION CYCLE 16,23,27"/>
    <property type="match status" value="1"/>
</dbReference>
<dbReference type="AlphaFoldDB" id="A0A1M5SB24"/>
<proteinExistence type="predicted"/>
<dbReference type="EMBL" id="FQWD01000009">
    <property type="protein sequence ID" value="SHH35787.1"/>
    <property type="molecule type" value="Genomic_DNA"/>
</dbReference>
<dbReference type="SUPFAM" id="SSF48452">
    <property type="entry name" value="TPR-like"/>
    <property type="match status" value="5"/>
</dbReference>
<accession>A0A1M5SB24</accession>
<keyword evidence="2" id="KW-0732">Signal</keyword>
<evidence type="ECO:0000256" key="1">
    <source>
        <dbReference type="PROSITE-ProRule" id="PRU00339"/>
    </source>
</evidence>
<dbReference type="PROSITE" id="PS50005">
    <property type="entry name" value="TPR"/>
    <property type="match status" value="4"/>
</dbReference>
<feature type="repeat" description="TPR" evidence="1">
    <location>
        <begin position="66"/>
        <end position="99"/>
    </location>
</feature>
<dbReference type="Gene3D" id="1.25.40.10">
    <property type="entry name" value="Tetratricopeptide repeat domain"/>
    <property type="match status" value="4"/>
</dbReference>
<feature type="repeat" description="TPR" evidence="1">
    <location>
        <begin position="507"/>
        <end position="540"/>
    </location>
</feature>
<dbReference type="SMART" id="SM00028">
    <property type="entry name" value="TPR"/>
    <property type="match status" value="9"/>
</dbReference>
<name>A0A1M5SB24_9ALTE</name>
<keyword evidence="3" id="KW-0449">Lipoprotein</keyword>
<dbReference type="InterPro" id="IPR011990">
    <property type="entry name" value="TPR-like_helical_dom_sf"/>
</dbReference>